<dbReference type="Pfam" id="PF16859">
    <property type="entry name" value="TetR_C_11"/>
    <property type="match status" value="1"/>
</dbReference>
<gene>
    <name evidence="6" type="ORF">D4A92_07270</name>
</gene>
<accession>A0ABX7ETG0</accession>
<sequence length="204" mass="22360">MTMTAPDITKRTSIGAQRNPASEDAILTAAAEILREGGLSAFSIEAVARRAKAGKPTIYRWWPSKAALLLDVYHRQKGETFYADTGNTREDLIVFLETLLGFWKTSAGEVFRSIIAEAQSDPAALEALRDYAVTRCRASGVILERGVARGDIRSGLDIPLVMELFSSFCWQRLLTGRLNPSRDQIAHIVDAVLTGFATTGRDAQ</sequence>
<dbReference type="InterPro" id="IPR050109">
    <property type="entry name" value="HTH-type_TetR-like_transc_reg"/>
</dbReference>
<protein>
    <submittedName>
        <fullName evidence="6">TetR/AcrR family transcriptional regulator</fullName>
    </submittedName>
</protein>
<reference evidence="6 7" key="1">
    <citation type="submission" date="2018-09" db="EMBL/GenBank/DDBJ databases">
        <title>Rhizobium sp. MAE2-X.</title>
        <authorList>
            <person name="Lee Y."/>
            <person name="Jeon C.O."/>
        </authorList>
    </citation>
    <scope>NUCLEOTIDE SEQUENCE [LARGE SCALE GENOMIC DNA]</scope>
    <source>
        <strain evidence="6 7">MAE2-X</strain>
    </source>
</reference>
<name>A0ABX7ETG0_9HYPH</name>
<dbReference type="Gene3D" id="1.10.10.60">
    <property type="entry name" value="Homeodomain-like"/>
    <property type="match status" value="1"/>
</dbReference>
<feature type="domain" description="HTH tetR-type" evidence="5">
    <location>
        <begin position="20"/>
        <end position="80"/>
    </location>
</feature>
<evidence type="ECO:0000313" key="6">
    <source>
        <dbReference type="EMBL" id="QRF51251.1"/>
    </source>
</evidence>
<keyword evidence="3" id="KW-0804">Transcription</keyword>
<dbReference type="InterPro" id="IPR036271">
    <property type="entry name" value="Tet_transcr_reg_TetR-rel_C_sf"/>
</dbReference>
<evidence type="ECO:0000256" key="4">
    <source>
        <dbReference type="PROSITE-ProRule" id="PRU00335"/>
    </source>
</evidence>
<dbReference type="InterPro" id="IPR009057">
    <property type="entry name" value="Homeodomain-like_sf"/>
</dbReference>
<dbReference type="SUPFAM" id="SSF46689">
    <property type="entry name" value="Homeodomain-like"/>
    <property type="match status" value="1"/>
</dbReference>
<dbReference type="SUPFAM" id="SSF48498">
    <property type="entry name" value="Tetracyclin repressor-like, C-terminal domain"/>
    <property type="match status" value="1"/>
</dbReference>
<dbReference type="PANTHER" id="PTHR30055">
    <property type="entry name" value="HTH-TYPE TRANSCRIPTIONAL REGULATOR RUTR"/>
    <property type="match status" value="1"/>
</dbReference>
<keyword evidence="7" id="KW-1185">Reference proteome</keyword>
<dbReference type="InterPro" id="IPR011075">
    <property type="entry name" value="TetR_C"/>
</dbReference>
<feature type="DNA-binding region" description="H-T-H motif" evidence="4">
    <location>
        <begin position="43"/>
        <end position="62"/>
    </location>
</feature>
<keyword evidence="2 4" id="KW-0238">DNA-binding</keyword>
<dbReference type="PROSITE" id="PS50977">
    <property type="entry name" value="HTH_TETR_2"/>
    <property type="match status" value="1"/>
</dbReference>
<proteinExistence type="predicted"/>
<keyword evidence="1" id="KW-0805">Transcription regulation</keyword>
<dbReference type="Gene3D" id="1.10.357.10">
    <property type="entry name" value="Tetracycline Repressor, domain 2"/>
    <property type="match status" value="1"/>
</dbReference>
<dbReference type="InterPro" id="IPR001647">
    <property type="entry name" value="HTH_TetR"/>
</dbReference>
<evidence type="ECO:0000259" key="5">
    <source>
        <dbReference type="PROSITE" id="PS50977"/>
    </source>
</evidence>
<evidence type="ECO:0000256" key="1">
    <source>
        <dbReference type="ARBA" id="ARBA00023015"/>
    </source>
</evidence>
<evidence type="ECO:0000256" key="2">
    <source>
        <dbReference type="ARBA" id="ARBA00023125"/>
    </source>
</evidence>
<dbReference type="PRINTS" id="PR00455">
    <property type="entry name" value="HTHTETR"/>
</dbReference>
<evidence type="ECO:0000313" key="7">
    <source>
        <dbReference type="Proteomes" id="UP000596351"/>
    </source>
</evidence>
<dbReference type="PANTHER" id="PTHR30055:SF148">
    <property type="entry name" value="TETR-FAMILY TRANSCRIPTIONAL REGULATOR"/>
    <property type="match status" value="1"/>
</dbReference>
<dbReference type="Pfam" id="PF00440">
    <property type="entry name" value="TetR_N"/>
    <property type="match status" value="1"/>
</dbReference>
<evidence type="ECO:0000256" key="3">
    <source>
        <dbReference type="ARBA" id="ARBA00023163"/>
    </source>
</evidence>
<dbReference type="EMBL" id="CP032405">
    <property type="protein sequence ID" value="QRF51251.1"/>
    <property type="molecule type" value="Genomic_DNA"/>
</dbReference>
<organism evidence="6 7">
    <name type="scientific">Rhizobium rosettiformans</name>
    <dbReference type="NCBI Taxonomy" id="1368430"/>
    <lineage>
        <taxon>Bacteria</taxon>
        <taxon>Pseudomonadati</taxon>
        <taxon>Pseudomonadota</taxon>
        <taxon>Alphaproteobacteria</taxon>
        <taxon>Hyphomicrobiales</taxon>
        <taxon>Rhizobiaceae</taxon>
        <taxon>Rhizobium/Agrobacterium group</taxon>
        <taxon>Rhizobium</taxon>
    </lineage>
</organism>
<dbReference type="Proteomes" id="UP000596351">
    <property type="component" value="Chromosome"/>
</dbReference>